<keyword evidence="5" id="KW-1185">Reference proteome</keyword>
<dbReference type="Gene3D" id="1.10.10.10">
    <property type="entry name" value="Winged helix-like DNA-binding domain superfamily/Winged helix DNA-binding domain"/>
    <property type="match status" value="1"/>
</dbReference>
<feature type="domain" description="HTH deoR-type" evidence="3">
    <location>
        <begin position="3"/>
        <end position="61"/>
    </location>
</feature>
<dbReference type="RefSeq" id="WP_207300998.1">
    <property type="nucleotide sequence ID" value="NZ_CP071444.1"/>
</dbReference>
<dbReference type="InterPro" id="IPR036390">
    <property type="entry name" value="WH_DNA-bd_sf"/>
</dbReference>
<reference evidence="4" key="1">
    <citation type="submission" date="2021-03" db="EMBL/GenBank/DDBJ databases">
        <title>Alkalibacter marinus sp. nov., isolated from tidal flat sediment.</title>
        <authorList>
            <person name="Namirimu T."/>
            <person name="Yang J.-A."/>
            <person name="Yang S.-H."/>
            <person name="Kim Y.-J."/>
            <person name="Kwon K.K."/>
        </authorList>
    </citation>
    <scope>NUCLEOTIDE SEQUENCE</scope>
    <source>
        <strain evidence="4">ES005</strain>
    </source>
</reference>
<evidence type="ECO:0000259" key="3">
    <source>
        <dbReference type="PROSITE" id="PS51000"/>
    </source>
</evidence>
<evidence type="ECO:0000256" key="1">
    <source>
        <dbReference type="ARBA" id="ARBA00023015"/>
    </source>
</evidence>
<sequence length="110" mass="12652">MGPNERRMEIMETLCHRRRETMSNLAFEFGVNVRTIRNDINILSLSYPLETIRGRHGGGVKVTDGYYLNRKYLNPAQQELLERLSAQLSGDDLTVMNSIFKDFALNKNMG</sequence>
<accession>A0A975AJE7</accession>
<evidence type="ECO:0000313" key="5">
    <source>
        <dbReference type="Proteomes" id="UP000663499"/>
    </source>
</evidence>
<dbReference type="EMBL" id="CP071444">
    <property type="protein sequence ID" value="QSX09669.1"/>
    <property type="molecule type" value="Genomic_DNA"/>
</dbReference>
<name>A0A975AJE7_9FIRM</name>
<dbReference type="Proteomes" id="UP000663499">
    <property type="component" value="Chromosome"/>
</dbReference>
<dbReference type="KEGG" id="alka:J0B03_05750"/>
<keyword evidence="2" id="KW-0804">Transcription</keyword>
<evidence type="ECO:0000313" key="4">
    <source>
        <dbReference type="EMBL" id="QSX09669.1"/>
    </source>
</evidence>
<dbReference type="PROSITE" id="PS51000">
    <property type="entry name" value="HTH_DEOR_2"/>
    <property type="match status" value="1"/>
</dbReference>
<organism evidence="4 5">
    <name type="scientific">Alkalibacter rhizosphaerae</name>
    <dbReference type="NCBI Taxonomy" id="2815577"/>
    <lineage>
        <taxon>Bacteria</taxon>
        <taxon>Bacillati</taxon>
        <taxon>Bacillota</taxon>
        <taxon>Clostridia</taxon>
        <taxon>Eubacteriales</taxon>
        <taxon>Eubacteriaceae</taxon>
        <taxon>Alkalibacter</taxon>
    </lineage>
</organism>
<protein>
    <submittedName>
        <fullName evidence="4">HTH domain-containing protein</fullName>
    </submittedName>
</protein>
<proteinExistence type="predicted"/>
<dbReference type="InterPro" id="IPR036388">
    <property type="entry name" value="WH-like_DNA-bd_sf"/>
</dbReference>
<evidence type="ECO:0000256" key="2">
    <source>
        <dbReference type="ARBA" id="ARBA00023163"/>
    </source>
</evidence>
<dbReference type="Pfam" id="PF08279">
    <property type="entry name" value="HTH_11"/>
    <property type="match status" value="1"/>
</dbReference>
<dbReference type="GO" id="GO:0003700">
    <property type="term" value="F:DNA-binding transcription factor activity"/>
    <property type="evidence" value="ECO:0007669"/>
    <property type="project" value="InterPro"/>
</dbReference>
<gene>
    <name evidence="4" type="ORF">J0B03_05750</name>
</gene>
<dbReference type="InterPro" id="IPR013196">
    <property type="entry name" value="HTH_11"/>
</dbReference>
<dbReference type="InterPro" id="IPR001034">
    <property type="entry name" value="DeoR_HTH"/>
</dbReference>
<keyword evidence="1" id="KW-0805">Transcription regulation</keyword>
<dbReference type="SUPFAM" id="SSF46785">
    <property type="entry name" value="Winged helix' DNA-binding domain"/>
    <property type="match status" value="1"/>
</dbReference>
<dbReference type="AlphaFoldDB" id="A0A975AJE7"/>